<evidence type="ECO:0000313" key="2">
    <source>
        <dbReference type="Proteomes" id="UP000236161"/>
    </source>
</evidence>
<dbReference type="EMBL" id="KZ451888">
    <property type="protein sequence ID" value="PKA66082.1"/>
    <property type="molecule type" value="Genomic_DNA"/>
</dbReference>
<dbReference type="AlphaFoldDB" id="A0A2I0BE82"/>
<sequence>MDMGELCGLPSEDSPFVVDDDLEPLLEELPSRPAAGVDGVEGLLLSLGVSVGGAVDWLVGGLCASEGDSAGDPPPLAACH</sequence>
<evidence type="ECO:0000313" key="1">
    <source>
        <dbReference type="EMBL" id="PKA66082.1"/>
    </source>
</evidence>
<accession>A0A2I0BE82</accession>
<organism evidence="1 2">
    <name type="scientific">Apostasia shenzhenica</name>
    <dbReference type="NCBI Taxonomy" id="1088818"/>
    <lineage>
        <taxon>Eukaryota</taxon>
        <taxon>Viridiplantae</taxon>
        <taxon>Streptophyta</taxon>
        <taxon>Embryophyta</taxon>
        <taxon>Tracheophyta</taxon>
        <taxon>Spermatophyta</taxon>
        <taxon>Magnoliopsida</taxon>
        <taxon>Liliopsida</taxon>
        <taxon>Asparagales</taxon>
        <taxon>Orchidaceae</taxon>
        <taxon>Apostasioideae</taxon>
        <taxon>Apostasia</taxon>
    </lineage>
</organism>
<reference evidence="1 2" key="1">
    <citation type="journal article" date="2017" name="Nature">
        <title>The Apostasia genome and the evolution of orchids.</title>
        <authorList>
            <person name="Zhang G.Q."/>
            <person name="Liu K.W."/>
            <person name="Li Z."/>
            <person name="Lohaus R."/>
            <person name="Hsiao Y.Y."/>
            <person name="Niu S.C."/>
            <person name="Wang J.Y."/>
            <person name="Lin Y.C."/>
            <person name="Xu Q."/>
            <person name="Chen L.J."/>
            <person name="Yoshida K."/>
            <person name="Fujiwara S."/>
            <person name="Wang Z.W."/>
            <person name="Zhang Y.Q."/>
            <person name="Mitsuda N."/>
            <person name="Wang M."/>
            <person name="Liu G.H."/>
            <person name="Pecoraro L."/>
            <person name="Huang H.X."/>
            <person name="Xiao X.J."/>
            <person name="Lin M."/>
            <person name="Wu X.Y."/>
            <person name="Wu W.L."/>
            <person name="Chen Y.Y."/>
            <person name="Chang S.B."/>
            <person name="Sakamoto S."/>
            <person name="Ohme-Takagi M."/>
            <person name="Yagi M."/>
            <person name="Zeng S.J."/>
            <person name="Shen C.Y."/>
            <person name="Yeh C.M."/>
            <person name="Luo Y.B."/>
            <person name="Tsai W.C."/>
            <person name="Van de Peer Y."/>
            <person name="Liu Z.J."/>
        </authorList>
    </citation>
    <scope>NUCLEOTIDE SEQUENCE [LARGE SCALE GENOMIC DNA]</scope>
    <source>
        <strain evidence="2">cv. Shenzhen</strain>
        <tissue evidence="1">Stem</tissue>
    </source>
</reference>
<keyword evidence="2" id="KW-1185">Reference proteome</keyword>
<proteinExistence type="predicted"/>
<gene>
    <name evidence="1" type="ORF">AXF42_Ash010492</name>
</gene>
<protein>
    <submittedName>
        <fullName evidence="1">Uncharacterized protein</fullName>
    </submittedName>
</protein>
<dbReference type="Proteomes" id="UP000236161">
    <property type="component" value="Unassembled WGS sequence"/>
</dbReference>
<name>A0A2I0BE82_9ASPA</name>